<dbReference type="NCBIfam" id="NF010478">
    <property type="entry name" value="PRK13903.1"/>
    <property type="match status" value="1"/>
</dbReference>
<dbReference type="Gene3D" id="3.90.78.10">
    <property type="entry name" value="UDP-N-acetylenolpyruvoylglucosamine reductase, C-terminal domain"/>
    <property type="match status" value="1"/>
</dbReference>
<dbReference type="GO" id="GO:0071949">
    <property type="term" value="F:FAD binding"/>
    <property type="evidence" value="ECO:0007669"/>
    <property type="project" value="InterPro"/>
</dbReference>
<evidence type="ECO:0000256" key="12">
    <source>
        <dbReference type="ARBA" id="ARBA00022984"/>
    </source>
</evidence>
<dbReference type="PANTHER" id="PTHR21071:SF4">
    <property type="entry name" value="UDP-N-ACETYLENOLPYRUVOYLGLUCOSAMINE REDUCTASE"/>
    <property type="match status" value="1"/>
</dbReference>
<dbReference type="HAMAP" id="MF_00037">
    <property type="entry name" value="MurB"/>
    <property type="match status" value="1"/>
</dbReference>
<keyword evidence="11 17" id="KW-0133">Cell shape</keyword>
<feature type="active site" evidence="17">
    <location>
        <position position="159"/>
    </location>
</feature>
<dbReference type="InterPro" id="IPR006094">
    <property type="entry name" value="Oxid_FAD_bind_N"/>
</dbReference>
<keyword evidence="14 17" id="KW-0131">Cell cycle</keyword>
<evidence type="ECO:0000256" key="9">
    <source>
        <dbReference type="ARBA" id="ARBA00022827"/>
    </source>
</evidence>
<proteinExistence type="inferred from homology"/>
<dbReference type="InterPro" id="IPR016167">
    <property type="entry name" value="FAD-bd_PCMH_sub1"/>
</dbReference>
<gene>
    <name evidence="17" type="primary">murB</name>
    <name evidence="19" type="ORF">SAMN05444320_101250</name>
</gene>
<keyword evidence="15 17" id="KW-0961">Cell wall biogenesis/degradation</keyword>
<dbReference type="PROSITE" id="PS51387">
    <property type="entry name" value="FAD_PCMH"/>
    <property type="match status" value="1"/>
</dbReference>
<dbReference type="InterPro" id="IPR036318">
    <property type="entry name" value="FAD-bd_PCMH-like_sf"/>
</dbReference>
<evidence type="ECO:0000256" key="4">
    <source>
        <dbReference type="ARBA" id="ARBA00004752"/>
    </source>
</evidence>
<comment type="similarity">
    <text evidence="5 17">Belongs to the MurB family.</text>
</comment>
<feature type="active site" evidence="17">
    <location>
        <position position="342"/>
    </location>
</feature>
<dbReference type="InterPro" id="IPR003170">
    <property type="entry name" value="MurB"/>
</dbReference>
<comment type="catalytic activity">
    <reaction evidence="16 17">
        <text>UDP-N-acetyl-alpha-D-muramate + NADP(+) = UDP-N-acetyl-3-O-(1-carboxyvinyl)-alpha-D-glucosamine + NADPH + H(+)</text>
        <dbReference type="Rhea" id="RHEA:12248"/>
        <dbReference type="ChEBI" id="CHEBI:15378"/>
        <dbReference type="ChEBI" id="CHEBI:57783"/>
        <dbReference type="ChEBI" id="CHEBI:58349"/>
        <dbReference type="ChEBI" id="CHEBI:68483"/>
        <dbReference type="ChEBI" id="CHEBI:70757"/>
        <dbReference type="EC" id="1.3.1.98"/>
    </reaction>
</comment>
<dbReference type="InterPro" id="IPR016169">
    <property type="entry name" value="FAD-bd_PCMH_sub2"/>
</dbReference>
<sequence length="350" mass="36871">MPLSEHTTLRLGGPAARFVLAERPRELVEAVTALDDAGEPVLVLGGGSNLVVSDEGFAGTVVRVATTGRHLDLVGDGVVELTVEAGENWDDVVADTVDRGLGGLECLSGIPGLVGATPVQNVGAYGVEVADLLVSVDVLDRRTRKVNQVPAAGLGLDYRTSLLKGTDSAVVLRARFALRQDGRSAPIRYHELARALGVEPGARVPAARARQAVLELRRAKGMVLDHDEHDTWSAGSFFTNPVVPDTELADVLGRIAVRVGADVRVPTYPGGPGRTKLSAAWLIERAGFRRGHAGPGGRVALSARHTLALTNRGGACTEDLLALAREVRDGVRDAFGVVLHPEPVFVGCRL</sequence>
<dbReference type="Pfam" id="PF02873">
    <property type="entry name" value="MurB_C"/>
    <property type="match status" value="1"/>
</dbReference>
<keyword evidence="7 17" id="KW-0132">Cell division</keyword>
<dbReference type="Pfam" id="PF01565">
    <property type="entry name" value="FAD_binding_4"/>
    <property type="match status" value="1"/>
</dbReference>
<dbReference type="InterPro" id="IPR011601">
    <property type="entry name" value="MurB_C"/>
</dbReference>
<evidence type="ECO:0000256" key="13">
    <source>
        <dbReference type="ARBA" id="ARBA00023002"/>
    </source>
</evidence>
<organism evidence="19 20">
    <name type="scientific">Streptoalloteichus hindustanus</name>
    <dbReference type="NCBI Taxonomy" id="2017"/>
    <lineage>
        <taxon>Bacteria</taxon>
        <taxon>Bacillati</taxon>
        <taxon>Actinomycetota</taxon>
        <taxon>Actinomycetes</taxon>
        <taxon>Pseudonocardiales</taxon>
        <taxon>Pseudonocardiaceae</taxon>
        <taxon>Streptoalloteichus</taxon>
    </lineage>
</organism>
<protein>
    <recommendedName>
        <fullName evidence="17">UDP-N-acetylenolpyruvoylglucosamine reductase</fullName>
        <ecNumber evidence="17">1.3.1.98</ecNumber>
    </recommendedName>
    <alternativeName>
        <fullName evidence="17">UDP-N-acetylmuramate dehydrogenase</fullName>
    </alternativeName>
</protein>
<evidence type="ECO:0000256" key="11">
    <source>
        <dbReference type="ARBA" id="ARBA00022960"/>
    </source>
</evidence>
<evidence type="ECO:0000256" key="8">
    <source>
        <dbReference type="ARBA" id="ARBA00022630"/>
    </source>
</evidence>
<dbReference type="Gene3D" id="3.30.465.10">
    <property type="match status" value="1"/>
</dbReference>
<dbReference type="Proteomes" id="UP000184501">
    <property type="component" value="Unassembled WGS sequence"/>
</dbReference>
<keyword evidence="9 17" id="KW-0274">FAD</keyword>
<evidence type="ECO:0000256" key="3">
    <source>
        <dbReference type="ARBA" id="ARBA00004496"/>
    </source>
</evidence>
<feature type="domain" description="FAD-binding PCMH-type" evidence="18">
    <location>
        <begin position="11"/>
        <end position="209"/>
    </location>
</feature>
<reference evidence="19 20" key="1">
    <citation type="submission" date="2016-11" db="EMBL/GenBank/DDBJ databases">
        <authorList>
            <person name="Jaros S."/>
            <person name="Januszkiewicz K."/>
            <person name="Wedrychowicz H."/>
        </authorList>
    </citation>
    <scope>NUCLEOTIDE SEQUENCE [LARGE SCALE GENOMIC DNA]</scope>
    <source>
        <strain evidence="19 20">DSM 44523</strain>
    </source>
</reference>
<accession>A0A1M4TZL2</accession>
<evidence type="ECO:0000256" key="1">
    <source>
        <dbReference type="ARBA" id="ARBA00001974"/>
    </source>
</evidence>
<dbReference type="STRING" id="2017.SAMN05444320_101250"/>
<dbReference type="InterPro" id="IPR016166">
    <property type="entry name" value="FAD-bd_PCMH"/>
</dbReference>
<feature type="active site" description="Proton donor" evidence="17">
    <location>
        <position position="236"/>
    </location>
</feature>
<dbReference type="GO" id="GO:0071555">
    <property type="term" value="P:cell wall organization"/>
    <property type="evidence" value="ECO:0007669"/>
    <property type="project" value="UniProtKB-KW"/>
</dbReference>
<evidence type="ECO:0000256" key="5">
    <source>
        <dbReference type="ARBA" id="ARBA00010485"/>
    </source>
</evidence>
<keyword evidence="20" id="KW-1185">Reference proteome</keyword>
<comment type="subcellular location">
    <subcellularLocation>
        <location evidence="3 17">Cytoplasm</location>
    </subcellularLocation>
</comment>
<keyword evidence="13 17" id="KW-0560">Oxidoreductase</keyword>
<evidence type="ECO:0000256" key="15">
    <source>
        <dbReference type="ARBA" id="ARBA00023316"/>
    </source>
</evidence>
<evidence type="ECO:0000256" key="16">
    <source>
        <dbReference type="ARBA" id="ARBA00048914"/>
    </source>
</evidence>
<dbReference type="SUPFAM" id="SSF56194">
    <property type="entry name" value="Uridine diphospho-N-Acetylenolpyruvylglucosamine reductase, MurB, C-terminal domain"/>
    <property type="match status" value="1"/>
</dbReference>
<comment type="function">
    <text evidence="2 17">Cell wall formation.</text>
</comment>
<evidence type="ECO:0000256" key="6">
    <source>
        <dbReference type="ARBA" id="ARBA00022490"/>
    </source>
</evidence>
<dbReference type="GO" id="GO:0008762">
    <property type="term" value="F:UDP-N-acetylmuramate dehydrogenase activity"/>
    <property type="evidence" value="ECO:0007669"/>
    <property type="project" value="UniProtKB-UniRule"/>
</dbReference>
<comment type="cofactor">
    <cofactor evidence="1 17">
        <name>FAD</name>
        <dbReference type="ChEBI" id="CHEBI:57692"/>
    </cofactor>
</comment>
<evidence type="ECO:0000256" key="7">
    <source>
        <dbReference type="ARBA" id="ARBA00022618"/>
    </source>
</evidence>
<comment type="pathway">
    <text evidence="4 17">Cell wall biogenesis; peptidoglycan biosynthesis.</text>
</comment>
<dbReference type="Gene3D" id="3.30.43.10">
    <property type="entry name" value="Uridine Diphospho-n-acetylenolpyruvylglucosamine Reductase, domain 2"/>
    <property type="match status" value="1"/>
</dbReference>
<dbReference type="GO" id="GO:0009252">
    <property type="term" value="P:peptidoglycan biosynthetic process"/>
    <property type="evidence" value="ECO:0007669"/>
    <property type="project" value="UniProtKB-UniRule"/>
</dbReference>
<evidence type="ECO:0000256" key="2">
    <source>
        <dbReference type="ARBA" id="ARBA00003921"/>
    </source>
</evidence>
<keyword evidence="6 17" id="KW-0963">Cytoplasm</keyword>
<keyword evidence="10 17" id="KW-0521">NADP</keyword>
<dbReference type="AlphaFoldDB" id="A0A1M4TZL2"/>
<dbReference type="GO" id="GO:0005829">
    <property type="term" value="C:cytosol"/>
    <property type="evidence" value="ECO:0007669"/>
    <property type="project" value="TreeGrafter"/>
</dbReference>
<dbReference type="GO" id="GO:0051301">
    <property type="term" value="P:cell division"/>
    <property type="evidence" value="ECO:0007669"/>
    <property type="project" value="UniProtKB-KW"/>
</dbReference>
<evidence type="ECO:0000313" key="20">
    <source>
        <dbReference type="Proteomes" id="UP000184501"/>
    </source>
</evidence>
<keyword evidence="12 17" id="KW-0573">Peptidoglycan synthesis</keyword>
<dbReference type="EC" id="1.3.1.98" evidence="17"/>
<evidence type="ECO:0000259" key="18">
    <source>
        <dbReference type="PROSITE" id="PS51387"/>
    </source>
</evidence>
<keyword evidence="8 17" id="KW-0285">Flavoprotein</keyword>
<evidence type="ECO:0000313" key="19">
    <source>
        <dbReference type="EMBL" id="SHE49952.1"/>
    </source>
</evidence>
<dbReference type="UniPathway" id="UPA00219"/>
<dbReference type="PANTHER" id="PTHR21071">
    <property type="entry name" value="UDP-N-ACETYLENOLPYRUVOYLGLUCOSAMINE REDUCTASE"/>
    <property type="match status" value="1"/>
</dbReference>
<evidence type="ECO:0000256" key="14">
    <source>
        <dbReference type="ARBA" id="ARBA00023306"/>
    </source>
</evidence>
<dbReference type="SUPFAM" id="SSF56176">
    <property type="entry name" value="FAD-binding/transporter-associated domain-like"/>
    <property type="match status" value="1"/>
</dbReference>
<dbReference type="EMBL" id="FQVN01000001">
    <property type="protein sequence ID" value="SHE49952.1"/>
    <property type="molecule type" value="Genomic_DNA"/>
</dbReference>
<name>A0A1M4TZL2_STRHI</name>
<dbReference type="InterPro" id="IPR036635">
    <property type="entry name" value="MurB_C_sf"/>
</dbReference>
<evidence type="ECO:0000256" key="10">
    <source>
        <dbReference type="ARBA" id="ARBA00022857"/>
    </source>
</evidence>
<evidence type="ECO:0000256" key="17">
    <source>
        <dbReference type="HAMAP-Rule" id="MF_00037"/>
    </source>
</evidence>
<dbReference type="GO" id="GO:0008360">
    <property type="term" value="P:regulation of cell shape"/>
    <property type="evidence" value="ECO:0007669"/>
    <property type="project" value="UniProtKB-KW"/>
</dbReference>